<proteinExistence type="inferred from homology"/>
<dbReference type="OrthoDB" id="9811314at2"/>
<evidence type="ECO:0000256" key="2">
    <source>
        <dbReference type="ARBA" id="ARBA00007261"/>
    </source>
</evidence>
<feature type="signal peptide" evidence="4">
    <location>
        <begin position="1"/>
        <end position="19"/>
    </location>
</feature>
<dbReference type="InterPro" id="IPR007863">
    <property type="entry name" value="Peptidase_M16_C"/>
</dbReference>
<protein>
    <submittedName>
        <fullName evidence="7">Zinc protease</fullName>
    </submittedName>
</protein>
<dbReference type="GO" id="GO:0006508">
    <property type="term" value="P:proteolysis"/>
    <property type="evidence" value="ECO:0007669"/>
    <property type="project" value="UniProtKB-KW"/>
</dbReference>
<keyword evidence="7" id="KW-0645">Protease</keyword>
<evidence type="ECO:0000259" key="6">
    <source>
        <dbReference type="Pfam" id="PF05193"/>
    </source>
</evidence>
<evidence type="ECO:0000256" key="3">
    <source>
        <dbReference type="RuleBase" id="RU004447"/>
    </source>
</evidence>
<dbReference type="Proteomes" id="UP000242469">
    <property type="component" value="Unassembled WGS sequence"/>
</dbReference>
<name>A0A1H4FPN0_9GAMM</name>
<dbReference type="GO" id="GO:0004222">
    <property type="term" value="F:metalloendopeptidase activity"/>
    <property type="evidence" value="ECO:0007669"/>
    <property type="project" value="InterPro"/>
</dbReference>
<organism evidence="7 8">
    <name type="scientific">Marinobacterium iners DSM 11526</name>
    <dbReference type="NCBI Taxonomy" id="1122198"/>
    <lineage>
        <taxon>Bacteria</taxon>
        <taxon>Pseudomonadati</taxon>
        <taxon>Pseudomonadota</taxon>
        <taxon>Gammaproteobacteria</taxon>
        <taxon>Oceanospirillales</taxon>
        <taxon>Oceanospirillaceae</taxon>
        <taxon>Marinobacterium</taxon>
    </lineage>
</organism>
<dbReference type="PANTHER" id="PTHR11851:SF49">
    <property type="entry name" value="MITOCHONDRIAL-PROCESSING PEPTIDASE SUBUNIT ALPHA"/>
    <property type="match status" value="1"/>
</dbReference>
<dbReference type="InterPro" id="IPR001431">
    <property type="entry name" value="Pept_M16_Zn_BS"/>
</dbReference>
<dbReference type="InterPro" id="IPR011765">
    <property type="entry name" value="Pept_M16_N"/>
</dbReference>
<dbReference type="InterPro" id="IPR050361">
    <property type="entry name" value="MPP/UQCRC_Complex"/>
</dbReference>
<comment type="cofactor">
    <cofactor evidence="1">
        <name>Zn(2+)</name>
        <dbReference type="ChEBI" id="CHEBI:29105"/>
    </cofactor>
</comment>
<dbReference type="PANTHER" id="PTHR11851">
    <property type="entry name" value="METALLOPROTEASE"/>
    <property type="match status" value="1"/>
</dbReference>
<dbReference type="PROSITE" id="PS00143">
    <property type="entry name" value="INSULINASE"/>
    <property type="match status" value="1"/>
</dbReference>
<accession>A0A1H4FPN0</accession>
<dbReference type="EMBL" id="FNRJ01000012">
    <property type="protein sequence ID" value="SEA99235.1"/>
    <property type="molecule type" value="Genomic_DNA"/>
</dbReference>
<evidence type="ECO:0000256" key="1">
    <source>
        <dbReference type="ARBA" id="ARBA00001947"/>
    </source>
</evidence>
<reference evidence="8" key="1">
    <citation type="submission" date="2016-10" db="EMBL/GenBank/DDBJ databases">
        <authorList>
            <person name="Varghese N."/>
            <person name="Submissions S."/>
        </authorList>
    </citation>
    <scope>NUCLEOTIDE SEQUENCE [LARGE SCALE GENOMIC DNA]</scope>
    <source>
        <strain evidence="8">DSM 11526</strain>
    </source>
</reference>
<keyword evidence="7" id="KW-0378">Hydrolase</keyword>
<evidence type="ECO:0000313" key="7">
    <source>
        <dbReference type="EMBL" id="SEA99235.1"/>
    </source>
</evidence>
<feature type="domain" description="Peptidase M16 N-terminal" evidence="5">
    <location>
        <begin position="48"/>
        <end position="190"/>
    </location>
</feature>
<dbReference type="Gene3D" id="3.30.830.10">
    <property type="entry name" value="Metalloenzyme, LuxS/M16 peptidase-like"/>
    <property type="match status" value="4"/>
</dbReference>
<dbReference type="SUPFAM" id="SSF63411">
    <property type="entry name" value="LuxS/MPP-like metallohydrolase"/>
    <property type="match status" value="4"/>
</dbReference>
<feature type="domain" description="Peptidase M16 C-terminal" evidence="6">
    <location>
        <begin position="198"/>
        <end position="372"/>
    </location>
</feature>
<dbReference type="Pfam" id="PF00675">
    <property type="entry name" value="Peptidase_M16"/>
    <property type="match status" value="1"/>
</dbReference>
<sequence>MFRYIALFALTLSVHAVQAAALPERMKSWEGITEYRLENGMSILLAPDATQGVIHVDLVYLTGSLADPDQFGGMAHFLEHMMFKGTAQRTGEQLLTGLRERGIQFNATTSFDRTRYSAMFSADQAKLDFLLNLEAERMDSPVFSEADMSAELDVIRQEIARAQNDPLAMLGAQMSAQAWSGQAYGRSVLGRYDELRRLTPEDLRQFHAHYYHPNNTVLVLTGGFEIEPALASITEHFATISPSSHAINVPKLPSLHYGQGKARVYQGNLNVFALGYGLPSSLDEHNAMLAVLADVLAGEPHGRLYRSLVVPGKVQSVFALPQLFRQGGQFMVGATLAKGQSHQVVQLMFTAQLEALLEQPVTADELARAQASMRSLKGLIMNDPASLSDILSESAALGDWQLQLRRLARIDALELQQVQAKIESLLANKKPVMGYLLTEQENEGRGWLSKVRALLSDGDTTVASIARPQPSVPDGVVTTLSGELPDLDEFNAHIRSIEHSIQRDELSNGMKVALRPLPGTSGMVSGQLNLRFGDQGSLRGTQAVSRLTGLLLMRGTHNRSYQDVVDRTNQLGAGFSVVPQGGMLVVRFVSPAENLAELLQLIAEVLQKPSFPQHEFELVKRQQRQALQTPSDNPAEVALVELRRQTETDYPQGDIRRYLEPEEMIAALDAVTRDDVVRFHQDFYGAQHGEIALSGDFDSAQITATLDTLWGSWMSLAPYQRILAMHRDQPPVRREVDAGSTGGHYLGRIYFAANSDTEEDAEIFLVEHILGRHPLASRLGKRLREQEQLTYDLRSSIRVPTTGDHAFVSIHGDFTAGQGERLANIVKEEVARIAEFGITQHELDLAKRTILSERRRALNNDQTILGLLPRQLAEGTTMESWIIRNQEYTEAGLEQVNAAARRYFNAAKMVEIIAGPE</sequence>
<dbReference type="RefSeq" id="WP_091827193.1">
    <property type="nucleotide sequence ID" value="NZ_FNRJ01000012.1"/>
</dbReference>
<gene>
    <name evidence="7" type="ORF">SAMN02745729_11247</name>
</gene>
<dbReference type="Pfam" id="PF05193">
    <property type="entry name" value="Peptidase_M16_C"/>
    <property type="match status" value="2"/>
</dbReference>
<feature type="domain" description="Peptidase M16 C-terminal" evidence="6">
    <location>
        <begin position="671"/>
        <end position="849"/>
    </location>
</feature>
<dbReference type="GO" id="GO:0046872">
    <property type="term" value="F:metal ion binding"/>
    <property type="evidence" value="ECO:0007669"/>
    <property type="project" value="InterPro"/>
</dbReference>
<evidence type="ECO:0000256" key="4">
    <source>
        <dbReference type="SAM" id="SignalP"/>
    </source>
</evidence>
<dbReference type="InterPro" id="IPR011249">
    <property type="entry name" value="Metalloenz_LuxS/M16"/>
</dbReference>
<dbReference type="STRING" id="1122198.SAMN02745729_11247"/>
<keyword evidence="4" id="KW-0732">Signal</keyword>
<evidence type="ECO:0000313" key="8">
    <source>
        <dbReference type="Proteomes" id="UP000242469"/>
    </source>
</evidence>
<comment type="similarity">
    <text evidence="2 3">Belongs to the peptidase M16 family.</text>
</comment>
<feature type="chain" id="PRO_5017251766" evidence="4">
    <location>
        <begin position="20"/>
        <end position="917"/>
    </location>
</feature>
<dbReference type="AlphaFoldDB" id="A0A1H4FPN0"/>
<evidence type="ECO:0000259" key="5">
    <source>
        <dbReference type="Pfam" id="PF00675"/>
    </source>
</evidence>
<keyword evidence="8" id="KW-1185">Reference proteome</keyword>